<feature type="region of interest" description="Disordered" evidence="1">
    <location>
        <begin position="72"/>
        <end position="172"/>
    </location>
</feature>
<protein>
    <recommendedName>
        <fullName evidence="2">DNA-binding phage zinc finger domain-containing protein</fullName>
    </recommendedName>
</protein>
<organism evidence="3 4">
    <name type="scientific">Amycolatopsis speibonae</name>
    <dbReference type="NCBI Taxonomy" id="1450224"/>
    <lineage>
        <taxon>Bacteria</taxon>
        <taxon>Bacillati</taxon>
        <taxon>Actinomycetota</taxon>
        <taxon>Actinomycetes</taxon>
        <taxon>Pseudonocardiales</taxon>
        <taxon>Pseudonocardiaceae</taxon>
        <taxon>Amycolatopsis</taxon>
    </lineage>
</organism>
<evidence type="ECO:0000256" key="1">
    <source>
        <dbReference type="SAM" id="MobiDB-lite"/>
    </source>
</evidence>
<accession>A0ABV7P7K6</accession>
<comment type="caution">
    <text evidence="3">The sequence shown here is derived from an EMBL/GenBank/DDBJ whole genome shotgun (WGS) entry which is preliminary data.</text>
</comment>
<dbReference type="Pfam" id="PF24623">
    <property type="entry name" value="Phage_zn_bind_8"/>
    <property type="match status" value="1"/>
</dbReference>
<reference evidence="4" key="1">
    <citation type="journal article" date="2019" name="Int. J. Syst. Evol. Microbiol.">
        <title>The Global Catalogue of Microorganisms (GCM) 10K type strain sequencing project: providing services to taxonomists for standard genome sequencing and annotation.</title>
        <authorList>
            <consortium name="The Broad Institute Genomics Platform"/>
            <consortium name="The Broad Institute Genome Sequencing Center for Infectious Disease"/>
            <person name="Wu L."/>
            <person name="Ma J."/>
        </authorList>
    </citation>
    <scope>NUCLEOTIDE SEQUENCE [LARGE SCALE GENOMIC DNA]</scope>
    <source>
        <strain evidence="4">CGMCC 4.7676</strain>
    </source>
</reference>
<feature type="compositionally biased region" description="Basic and acidic residues" evidence="1">
    <location>
        <begin position="107"/>
        <end position="130"/>
    </location>
</feature>
<dbReference type="InterPro" id="IPR056911">
    <property type="entry name" value="Phage_Znf_bind_put"/>
</dbReference>
<evidence type="ECO:0000313" key="4">
    <source>
        <dbReference type="Proteomes" id="UP001595645"/>
    </source>
</evidence>
<proteinExistence type="predicted"/>
<evidence type="ECO:0000313" key="3">
    <source>
        <dbReference type="EMBL" id="MFC3454045.1"/>
    </source>
</evidence>
<dbReference type="EMBL" id="JBHRWK010000059">
    <property type="protein sequence ID" value="MFC3454045.1"/>
    <property type="molecule type" value="Genomic_DNA"/>
</dbReference>
<name>A0ABV7P7K6_9PSEU</name>
<feature type="domain" description="DNA-binding phage zinc finger" evidence="2">
    <location>
        <begin position="118"/>
        <end position="169"/>
    </location>
</feature>
<feature type="compositionally biased region" description="Basic and acidic residues" evidence="1">
    <location>
        <begin position="150"/>
        <end position="172"/>
    </location>
</feature>
<sequence length="172" mass="19265">MTEDEIRAVLAAAMGYDNRRPGDLNVVAWEEASNIARWTLGEAVEAVHQHYAVSTDFLMPGHVTERIRNERRHAPLPAERQIETAPPASDERRAAFMAQISQIGRLPAEETQKSSPSDRERRVPCPHEPCKAGVGRPCGRRVTRPGVHQGEFREIAGYHPSRVEAAKRQEQS</sequence>
<keyword evidence="4" id="KW-1185">Reference proteome</keyword>
<gene>
    <name evidence="3" type="ORF">ACFOSH_31805</name>
</gene>
<dbReference type="RefSeq" id="WP_378243209.1">
    <property type="nucleotide sequence ID" value="NZ_JBHRWK010000059.1"/>
</dbReference>
<dbReference type="Proteomes" id="UP001595645">
    <property type="component" value="Unassembled WGS sequence"/>
</dbReference>
<evidence type="ECO:0000259" key="2">
    <source>
        <dbReference type="Pfam" id="PF24623"/>
    </source>
</evidence>